<dbReference type="AlphaFoldDB" id="A0A6A6RFR7"/>
<sequence>MEPRCSIQSHAGPQALLCGGDQPSPRAISPLFAACALPKRQTPHALRDHSHGRASAVRSTAAQASQVLIFWQTVGALSALPHAPPAPPALPCPHARLTGLPVAHPSAGASPLLKRNAVPVQPCVVVEDPKNLSRPQHSDRTPILPNNPPSGPDSFLQHAATPICARRMLPPTPAVPVWPLASPLPYLVRTISPSLMAPACPSSI</sequence>
<reference evidence="2" key="1">
    <citation type="journal article" date="2020" name="Stud. Mycol.">
        <title>101 Dothideomycetes genomes: a test case for predicting lifestyles and emergence of pathogens.</title>
        <authorList>
            <person name="Haridas S."/>
            <person name="Albert R."/>
            <person name="Binder M."/>
            <person name="Bloem J."/>
            <person name="Labutti K."/>
            <person name="Salamov A."/>
            <person name="Andreopoulos B."/>
            <person name="Baker S."/>
            <person name="Barry K."/>
            <person name="Bills G."/>
            <person name="Bluhm B."/>
            <person name="Cannon C."/>
            <person name="Castanera R."/>
            <person name="Culley D."/>
            <person name="Daum C."/>
            <person name="Ezra D."/>
            <person name="Gonzalez J."/>
            <person name="Henrissat B."/>
            <person name="Kuo A."/>
            <person name="Liang C."/>
            <person name="Lipzen A."/>
            <person name="Lutzoni F."/>
            <person name="Magnuson J."/>
            <person name="Mondo S."/>
            <person name="Nolan M."/>
            <person name="Ohm R."/>
            <person name="Pangilinan J."/>
            <person name="Park H.-J."/>
            <person name="Ramirez L."/>
            <person name="Alfaro M."/>
            <person name="Sun H."/>
            <person name="Tritt A."/>
            <person name="Yoshinaga Y."/>
            <person name="Zwiers L.-H."/>
            <person name="Turgeon B."/>
            <person name="Goodwin S."/>
            <person name="Spatafora J."/>
            <person name="Crous P."/>
            <person name="Grigoriev I."/>
        </authorList>
    </citation>
    <scope>NUCLEOTIDE SEQUENCE</scope>
    <source>
        <strain evidence="2">CBS 269.34</strain>
    </source>
</reference>
<organism evidence="2 3">
    <name type="scientific">Lophium mytilinum</name>
    <dbReference type="NCBI Taxonomy" id="390894"/>
    <lineage>
        <taxon>Eukaryota</taxon>
        <taxon>Fungi</taxon>
        <taxon>Dikarya</taxon>
        <taxon>Ascomycota</taxon>
        <taxon>Pezizomycotina</taxon>
        <taxon>Dothideomycetes</taxon>
        <taxon>Pleosporomycetidae</taxon>
        <taxon>Mytilinidiales</taxon>
        <taxon>Mytilinidiaceae</taxon>
        <taxon>Lophium</taxon>
    </lineage>
</organism>
<evidence type="ECO:0000313" key="3">
    <source>
        <dbReference type="Proteomes" id="UP000799750"/>
    </source>
</evidence>
<evidence type="ECO:0000313" key="2">
    <source>
        <dbReference type="EMBL" id="KAF2502583.1"/>
    </source>
</evidence>
<dbReference type="EMBL" id="MU004181">
    <property type="protein sequence ID" value="KAF2502583.1"/>
    <property type="molecule type" value="Genomic_DNA"/>
</dbReference>
<name>A0A6A6RFR7_9PEZI</name>
<proteinExistence type="predicted"/>
<dbReference type="Proteomes" id="UP000799750">
    <property type="component" value="Unassembled WGS sequence"/>
</dbReference>
<protein>
    <submittedName>
        <fullName evidence="2">Uncharacterized protein</fullName>
    </submittedName>
</protein>
<gene>
    <name evidence="2" type="ORF">BU16DRAFT_13810</name>
</gene>
<accession>A0A6A6RFR7</accession>
<feature type="region of interest" description="Disordered" evidence="1">
    <location>
        <begin position="130"/>
        <end position="151"/>
    </location>
</feature>
<evidence type="ECO:0000256" key="1">
    <source>
        <dbReference type="SAM" id="MobiDB-lite"/>
    </source>
</evidence>
<feature type="compositionally biased region" description="Basic and acidic residues" evidence="1">
    <location>
        <begin position="130"/>
        <end position="140"/>
    </location>
</feature>
<keyword evidence="3" id="KW-1185">Reference proteome</keyword>